<proteinExistence type="predicted"/>
<comment type="caution">
    <text evidence="1">The sequence shown here is derived from an EMBL/GenBank/DDBJ whole genome shotgun (WGS) entry which is preliminary data.</text>
</comment>
<evidence type="ECO:0000313" key="2">
    <source>
        <dbReference type="Proteomes" id="UP000798662"/>
    </source>
</evidence>
<organism evidence="1 2">
    <name type="scientific">Pyropia yezoensis</name>
    <name type="common">Susabi-nori</name>
    <name type="synonym">Porphyra yezoensis</name>
    <dbReference type="NCBI Taxonomy" id="2788"/>
    <lineage>
        <taxon>Eukaryota</taxon>
        <taxon>Rhodophyta</taxon>
        <taxon>Bangiophyceae</taxon>
        <taxon>Bangiales</taxon>
        <taxon>Bangiaceae</taxon>
        <taxon>Pyropia</taxon>
    </lineage>
</organism>
<keyword evidence="2" id="KW-1185">Reference proteome</keyword>
<gene>
    <name evidence="1" type="ORF">I4F81_005933</name>
</gene>
<dbReference type="EMBL" id="CM020619">
    <property type="protein sequence ID" value="KAK1863376.1"/>
    <property type="molecule type" value="Genomic_DNA"/>
</dbReference>
<sequence length="270" mass="27733">MPPSDDGLGAAAVVGGLLGRAVTARGVARAAAAVVAAWALASTEPFPLYWAAWVAAGGPAETPRAFTHGCAPRAGRAAGGGARLAYVVPLIPSQVPRLAATLPAWGDPATAPCAAAAADAAAAAAPPPPARAAADGLVASGGWVVGSPMRYAPKFLAGWEPARSAYARHINGNALYRLGDPCFAAYLDAVAGAYGDAAFDVASNLYRSRLAAARVWQDTAWRFGYTDVVAHLSLTEYDDVAALRERLPGTFLVHGKARLVQPGQWGFLKY</sequence>
<dbReference type="Proteomes" id="UP000798662">
    <property type="component" value="Chromosome 2"/>
</dbReference>
<accession>A0ACC3C0U0</accession>
<protein>
    <submittedName>
        <fullName evidence="1">Uncharacterized protein</fullName>
    </submittedName>
</protein>
<evidence type="ECO:0000313" key="1">
    <source>
        <dbReference type="EMBL" id="KAK1863376.1"/>
    </source>
</evidence>
<name>A0ACC3C0U0_PYRYE</name>
<reference evidence="1" key="1">
    <citation type="submission" date="2019-11" db="EMBL/GenBank/DDBJ databases">
        <title>Nori genome reveals adaptations in red seaweeds to the harsh intertidal environment.</title>
        <authorList>
            <person name="Wang D."/>
            <person name="Mao Y."/>
        </authorList>
    </citation>
    <scope>NUCLEOTIDE SEQUENCE</scope>
    <source>
        <tissue evidence="1">Gametophyte</tissue>
    </source>
</reference>